<dbReference type="InterPro" id="IPR043519">
    <property type="entry name" value="NT_sf"/>
</dbReference>
<dbReference type="EMBL" id="UINC01086723">
    <property type="protein sequence ID" value="SVC35439.1"/>
    <property type="molecule type" value="Genomic_DNA"/>
</dbReference>
<reference evidence="2" key="1">
    <citation type="submission" date="2018-05" db="EMBL/GenBank/DDBJ databases">
        <authorList>
            <person name="Lanie J.A."/>
            <person name="Ng W.-L."/>
            <person name="Kazmierczak K.M."/>
            <person name="Andrzejewski T.M."/>
            <person name="Davidsen T.M."/>
            <person name="Wayne K.J."/>
            <person name="Tettelin H."/>
            <person name="Glass J.I."/>
            <person name="Rusch D."/>
            <person name="Podicherti R."/>
            <person name="Tsui H.-C.T."/>
            <person name="Winkler M.E."/>
        </authorList>
    </citation>
    <scope>NUCLEOTIDE SEQUENCE</scope>
</reference>
<evidence type="ECO:0000256" key="1">
    <source>
        <dbReference type="ARBA" id="ARBA00010574"/>
    </source>
</evidence>
<evidence type="ECO:0000313" key="2">
    <source>
        <dbReference type="EMBL" id="SVC35439.1"/>
    </source>
</evidence>
<dbReference type="PANTHER" id="PTHR21043">
    <property type="entry name" value="IOJAP SUPERFAMILY ORTHOLOG"/>
    <property type="match status" value="1"/>
</dbReference>
<name>A0A382LFK0_9ZZZZ</name>
<dbReference type="Pfam" id="PF02410">
    <property type="entry name" value="RsfS"/>
    <property type="match status" value="1"/>
</dbReference>
<dbReference type="Gene3D" id="3.30.460.10">
    <property type="entry name" value="Beta Polymerase, domain 2"/>
    <property type="match status" value="1"/>
</dbReference>
<dbReference type="GO" id="GO:0090071">
    <property type="term" value="P:negative regulation of ribosome biogenesis"/>
    <property type="evidence" value="ECO:0007669"/>
    <property type="project" value="TreeGrafter"/>
</dbReference>
<comment type="similarity">
    <text evidence="1">Belongs to the Iojap/RsfS family.</text>
</comment>
<evidence type="ECO:0008006" key="3">
    <source>
        <dbReference type="Google" id="ProtNLM"/>
    </source>
</evidence>
<protein>
    <recommendedName>
        <fullName evidence="3">Ribosomal silencing factor RsfS</fullName>
    </recommendedName>
</protein>
<dbReference type="GO" id="GO:0043023">
    <property type="term" value="F:ribosomal large subunit binding"/>
    <property type="evidence" value="ECO:0007669"/>
    <property type="project" value="TreeGrafter"/>
</dbReference>
<dbReference type="SUPFAM" id="SSF81301">
    <property type="entry name" value="Nucleotidyltransferase"/>
    <property type="match status" value="1"/>
</dbReference>
<gene>
    <name evidence="2" type="ORF">METZ01_LOCUS288293</name>
</gene>
<dbReference type="NCBIfam" id="TIGR00090">
    <property type="entry name" value="rsfS_iojap_ybeB"/>
    <property type="match status" value="1"/>
</dbReference>
<proteinExistence type="inferred from homology"/>
<dbReference type="AlphaFoldDB" id="A0A382LFK0"/>
<dbReference type="InterPro" id="IPR004394">
    <property type="entry name" value="Iojap/RsfS/C7orf30"/>
</dbReference>
<dbReference type="PANTHER" id="PTHR21043:SF0">
    <property type="entry name" value="MITOCHONDRIAL ASSEMBLY OF RIBOSOMAL LARGE SUBUNIT PROTEIN 1"/>
    <property type="match status" value="1"/>
</dbReference>
<organism evidence="2">
    <name type="scientific">marine metagenome</name>
    <dbReference type="NCBI Taxonomy" id="408172"/>
    <lineage>
        <taxon>unclassified sequences</taxon>
        <taxon>metagenomes</taxon>
        <taxon>ecological metagenomes</taxon>
    </lineage>
</organism>
<dbReference type="GO" id="GO:0017148">
    <property type="term" value="P:negative regulation of translation"/>
    <property type="evidence" value="ECO:0007669"/>
    <property type="project" value="TreeGrafter"/>
</dbReference>
<dbReference type="HAMAP" id="MF_01477">
    <property type="entry name" value="Iojap_RsfS"/>
    <property type="match status" value="1"/>
</dbReference>
<accession>A0A382LFK0</accession>
<sequence length="102" mass="11507">MLQDEKAEDVTVLDLTGKTSIADHMIIASGRSARHVTAIADNIIVRLKEVDVDKVSVEGRQQADWILLDVGDVILHLFRPEIRAFYNLEKMWAVPLPENVSR</sequence>